<evidence type="ECO:0000313" key="3">
    <source>
        <dbReference type="Proteomes" id="UP000308199"/>
    </source>
</evidence>
<dbReference type="AlphaFoldDB" id="A0A4S4L9J3"/>
<comment type="caution">
    <text evidence="2">The sequence shown here is derived from an EMBL/GenBank/DDBJ whole genome shotgun (WGS) entry which is preliminary data.</text>
</comment>
<evidence type="ECO:0000256" key="1">
    <source>
        <dbReference type="SAM" id="MobiDB-lite"/>
    </source>
</evidence>
<dbReference type="EMBL" id="SGPK01000103">
    <property type="protein sequence ID" value="THH08342.1"/>
    <property type="molecule type" value="Genomic_DNA"/>
</dbReference>
<dbReference type="Proteomes" id="UP000308199">
    <property type="component" value="Unassembled WGS sequence"/>
</dbReference>
<organism evidence="2 3">
    <name type="scientific">Phellinidium pouzarii</name>
    <dbReference type="NCBI Taxonomy" id="167371"/>
    <lineage>
        <taxon>Eukaryota</taxon>
        <taxon>Fungi</taxon>
        <taxon>Dikarya</taxon>
        <taxon>Basidiomycota</taxon>
        <taxon>Agaricomycotina</taxon>
        <taxon>Agaricomycetes</taxon>
        <taxon>Hymenochaetales</taxon>
        <taxon>Hymenochaetaceae</taxon>
        <taxon>Phellinidium</taxon>
    </lineage>
</organism>
<gene>
    <name evidence="2" type="ORF">EW145_g2771</name>
</gene>
<keyword evidence="3" id="KW-1185">Reference proteome</keyword>
<evidence type="ECO:0000313" key="2">
    <source>
        <dbReference type="EMBL" id="THH08342.1"/>
    </source>
</evidence>
<reference evidence="2 3" key="1">
    <citation type="submission" date="2019-02" db="EMBL/GenBank/DDBJ databases">
        <title>Genome sequencing of the rare red list fungi Phellinidium pouzarii.</title>
        <authorList>
            <person name="Buettner E."/>
            <person name="Kellner H."/>
        </authorList>
    </citation>
    <scope>NUCLEOTIDE SEQUENCE [LARGE SCALE GENOMIC DNA]</scope>
    <source>
        <strain evidence="2 3">DSM 108285</strain>
    </source>
</reference>
<sequence length="167" mass="18699">MVPGEFEEAEDDLWTHLAHIRDLQSEIAKMHSHMEGLGENERLHRPDQTVDDDTAYAEEGKAAEFAKLSDRFNGRKDAIDAIMLKLETLSRAINDFHSSRAPFFRFTSISNQHMGAVKSDMEAKTPGDVNSQQPLTRFLSESHDNLILKGSPDSALPSLFDSDNSNP</sequence>
<feature type="region of interest" description="Disordered" evidence="1">
    <location>
        <begin position="122"/>
        <end position="143"/>
    </location>
</feature>
<dbReference type="OrthoDB" id="2537650at2759"/>
<protein>
    <submittedName>
        <fullName evidence="2">Uncharacterized protein</fullName>
    </submittedName>
</protein>
<proteinExistence type="predicted"/>
<name>A0A4S4L9J3_9AGAM</name>
<accession>A0A4S4L9J3</accession>